<comment type="subcellular location">
    <subcellularLocation>
        <location evidence="1 10">Cell membrane</location>
        <topology evidence="1 10">Multi-pass membrane protein</topology>
    </subcellularLocation>
</comment>
<gene>
    <name evidence="11" type="ordered locus">EUBREC_1537</name>
</gene>
<keyword evidence="9 10" id="KW-0472">Membrane</keyword>
<evidence type="ECO:0000256" key="5">
    <source>
        <dbReference type="ARBA" id="ARBA00022692"/>
    </source>
</evidence>
<protein>
    <recommendedName>
        <fullName evidence="10">Protein-export membrane protein SecG</fullName>
    </recommendedName>
</protein>
<dbReference type="InterPro" id="IPR004692">
    <property type="entry name" value="SecG"/>
</dbReference>
<evidence type="ECO:0000313" key="12">
    <source>
        <dbReference type="Proteomes" id="UP000001477"/>
    </source>
</evidence>
<evidence type="ECO:0000256" key="7">
    <source>
        <dbReference type="ARBA" id="ARBA00022989"/>
    </source>
</evidence>
<feature type="transmembrane region" description="Helical" evidence="10">
    <location>
        <begin position="63"/>
        <end position="85"/>
    </location>
</feature>
<dbReference type="STRING" id="515619.EUBREC_1537"/>
<evidence type="ECO:0000256" key="4">
    <source>
        <dbReference type="ARBA" id="ARBA00022475"/>
    </source>
</evidence>
<dbReference type="PaxDb" id="515619-EUBREC_1537"/>
<keyword evidence="4 10" id="KW-1003">Cell membrane</keyword>
<dbReference type="GO" id="GO:0009306">
    <property type="term" value="P:protein secretion"/>
    <property type="evidence" value="ECO:0007669"/>
    <property type="project" value="UniProtKB-UniRule"/>
</dbReference>
<dbReference type="GO" id="GO:0065002">
    <property type="term" value="P:intracellular protein transmembrane transport"/>
    <property type="evidence" value="ECO:0007669"/>
    <property type="project" value="TreeGrafter"/>
</dbReference>
<keyword evidence="5 10" id="KW-0812">Transmembrane</keyword>
<keyword evidence="6 10" id="KW-0653">Protein transport</keyword>
<dbReference type="AlphaFoldDB" id="C4Z969"/>
<evidence type="ECO:0000313" key="11">
    <source>
        <dbReference type="EMBL" id="ACR75291.1"/>
    </source>
</evidence>
<proteinExistence type="inferred from homology"/>
<organism evidence="11 12">
    <name type="scientific">Agathobacter rectalis (strain ATCC 33656 / DSM 3377 / JCM 17463 / KCTC 5835 / VPI 0990)</name>
    <name type="common">Eubacterium rectale</name>
    <dbReference type="NCBI Taxonomy" id="515619"/>
    <lineage>
        <taxon>Bacteria</taxon>
        <taxon>Bacillati</taxon>
        <taxon>Bacillota</taxon>
        <taxon>Clostridia</taxon>
        <taxon>Lachnospirales</taxon>
        <taxon>Lachnospiraceae</taxon>
        <taxon>Agathobacter</taxon>
    </lineage>
</organism>
<comment type="function">
    <text evidence="10">Involved in protein export. Participates in an early event of protein translocation.</text>
</comment>
<dbReference type="KEGG" id="ere:EUBREC_1537"/>
<accession>C4Z969</accession>
<dbReference type="GO" id="GO:0015450">
    <property type="term" value="F:protein-transporting ATPase activity"/>
    <property type="evidence" value="ECO:0007669"/>
    <property type="project" value="UniProtKB-UniRule"/>
</dbReference>
<evidence type="ECO:0000256" key="6">
    <source>
        <dbReference type="ARBA" id="ARBA00022927"/>
    </source>
</evidence>
<dbReference type="PRINTS" id="PR01651">
    <property type="entry name" value="SECGEXPORT"/>
</dbReference>
<evidence type="ECO:0000256" key="8">
    <source>
        <dbReference type="ARBA" id="ARBA00023010"/>
    </source>
</evidence>
<reference evidence="11 12" key="1">
    <citation type="journal article" date="2009" name="Proc. Natl. Acad. Sci. U.S.A.">
        <title>Characterizing a model human gut microbiota composed of members of its two dominant bacterial phyla.</title>
        <authorList>
            <person name="Mahowald M.A."/>
            <person name="Rey F.E."/>
            <person name="Seedorf H."/>
            <person name="Turnbaugh P.J."/>
            <person name="Fulton R.S."/>
            <person name="Wollam A."/>
            <person name="Shah N."/>
            <person name="Wang C."/>
            <person name="Magrini V."/>
            <person name="Wilson R.K."/>
            <person name="Cantarel B.L."/>
            <person name="Coutinho P.M."/>
            <person name="Henrissat B."/>
            <person name="Crock L.W."/>
            <person name="Russell A."/>
            <person name="Verberkmoes N.C."/>
            <person name="Hettich R.L."/>
            <person name="Gordon J.I."/>
        </authorList>
    </citation>
    <scope>NUCLEOTIDE SEQUENCE [LARGE SCALE GENOMIC DNA]</scope>
    <source>
        <strain evidence="12">ATCC 33656 / DSM 3377 / JCM 17463 / KCTC 5835 / LMG 30912 / VPI 0990</strain>
    </source>
</reference>
<name>C4Z969_AGARV</name>
<dbReference type="GO" id="GO:0043952">
    <property type="term" value="P:protein transport by the Sec complex"/>
    <property type="evidence" value="ECO:0007669"/>
    <property type="project" value="TreeGrafter"/>
</dbReference>
<dbReference type="PANTHER" id="PTHR34182">
    <property type="entry name" value="PROTEIN-EXPORT MEMBRANE PROTEIN SECG"/>
    <property type="match status" value="1"/>
</dbReference>
<evidence type="ECO:0000256" key="1">
    <source>
        <dbReference type="ARBA" id="ARBA00004651"/>
    </source>
</evidence>
<evidence type="ECO:0000256" key="9">
    <source>
        <dbReference type="ARBA" id="ARBA00023136"/>
    </source>
</evidence>
<keyword evidence="7 10" id="KW-1133">Transmembrane helix</keyword>
<evidence type="ECO:0000256" key="3">
    <source>
        <dbReference type="ARBA" id="ARBA00022448"/>
    </source>
</evidence>
<dbReference type="HOGENOM" id="CLU_094156_6_0_9"/>
<keyword evidence="3 10" id="KW-0813">Transport</keyword>
<dbReference type="EMBL" id="CP001107">
    <property type="protein sequence ID" value="ACR75291.1"/>
    <property type="molecule type" value="Genomic_DNA"/>
</dbReference>
<dbReference type="NCBIfam" id="TIGR00810">
    <property type="entry name" value="secG"/>
    <property type="match status" value="1"/>
</dbReference>
<dbReference type="PANTHER" id="PTHR34182:SF1">
    <property type="entry name" value="PROTEIN-EXPORT MEMBRANE PROTEIN SECG"/>
    <property type="match status" value="1"/>
</dbReference>
<dbReference type="GO" id="GO:0005886">
    <property type="term" value="C:plasma membrane"/>
    <property type="evidence" value="ECO:0007669"/>
    <property type="project" value="UniProtKB-SubCell"/>
</dbReference>
<dbReference type="Proteomes" id="UP000001477">
    <property type="component" value="Chromosome"/>
</dbReference>
<feature type="transmembrane region" description="Helical" evidence="10">
    <location>
        <begin position="6"/>
        <end position="32"/>
    </location>
</feature>
<evidence type="ECO:0000256" key="10">
    <source>
        <dbReference type="RuleBase" id="RU365087"/>
    </source>
</evidence>
<evidence type="ECO:0000256" key="2">
    <source>
        <dbReference type="ARBA" id="ARBA00008445"/>
    </source>
</evidence>
<sequence>MKLGGLIVATLKIVLSVLFIIVSVVITIVILFQEGKSAGLGTIAGVADTYWGKNKGRSKEGRLVKATIVCVVLFFIISIALNMGIW</sequence>
<comment type="similarity">
    <text evidence="2 10">Belongs to the SecG family.</text>
</comment>
<dbReference type="Pfam" id="PF03840">
    <property type="entry name" value="SecG"/>
    <property type="match status" value="1"/>
</dbReference>
<keyword evidence="8 10" id="KW-0811">Translocation</keyword>